<reference evidence="8" key="1">
    <citation type="journal article" date="2019" name="Int. J. Syst. Evol. Microbiol.">
        <title>The Global Catalogue of Microorganisms (GCM) 10K type strain sequencing project: providing services to taxonomists for standard genome sequencing and annotation.</title>
        <authorList>
            <consortium name="The Broad Institute Genomics Platform"/>
            <consortium name="The Broad Institute Genome Sequencing Center for Infectious Disease"/>
            <person name="Wu L."/>
            <person name="Ma J."/>
        </authorList>
    </citation>
    <scope>NUCLEOTIDE SEQUENCE [LARGE SCALE GENOMIC DNA]</scope>
    <source>
        <strain evidence="8">JCM 14919</strain>
    </source>
</reference>
<keyword evidence="3" id="KW-0804">Transcription</keyword>
<evidence type="ECO:0000256" key="2">
    <source>
        <dbReference type="ARBA" id="ARBA00023125"/>
    </source>
</evidence>
<dbReference type="InterPro" id="IPR001647">
    <property type="entry name" value="HTH_TetR"/>
</dbReference>
<name>A0ABP5N156_9MICO</name>
<dbReference type="InterPro" id="IPR036271">
    <property type="entry name" value="Tet_transcr_reg_TetR-rel_C_sf"/>
</dbReference>
<dbReference type="PRINTS" id="PR00455">
    <property type="entry name" value="HTHTETR"/>
</dbReference>
<dbReference type="PANTHER" id="PTHR47506:SF6">
    <property type="entry name" value="HTH-TYPE TRANSCRIPTIONAL REPRESSOR NEMR"/>
    <property type="match status" value="1"/>
</dbReference>
<proteinExistence type="predicted"/>
<feature type="DNA-binding region" description="H-T-H motif" evidence="4">
    <location>
        <begin position="30"/>
        <end position="49"/>
    </location>
</feature>
<evidence type="ECO:0000256" key="4">
    <source>
        <dbReference type="PROSITE-ProRule" id="PRU00335"/>
    </source>
</evidence>
<keyword evidence="1" id="KW-0805">Transcription regulation</keyword>
<gene>
    <name evidence="7" type="ORF">GCM10009786_21650</name>
</gene>
<protein>
    <recommendedName>
        <fullName evidence="6">HTH tetR-type domain-containing protein</fullName>
    </recommendedName>
</protein>
<evidence type="ECO:0000256" key="5">
    <source>
        <dbReference type="SAM" id="MobiDB-lite"/>
    </source>
</evidence>
<evidence type="ECO:0000256" key="1">
    <source>
        <dbReference type="ARBA" id="ARBA00023015"/>
    </source>
</evidence>
<dbReference type="RefSeq" id="WP_346058330.1">
    <property type="nucleotide sequence ID" value="NZ_BAAAOP010000010.1"/>
</dbReference>
<comment type="caution">
    <text evidence="7">The sequence shown here is derived from an EMBL/GenBank/DDBJ whole genome shotgun (WGS) entry which is preliminary data.</text>
</comment>
<sequence>MAAAKTAQRRRDLLEATSRIISERGLSGVSVRAVAERAQVSAGSVLYHFESFDQLVEAAVRGAIREFIDTRRAVAEGHRDPIDRLRATIHAGIPERISDDLRVVYEASAVVREQPRFRLDIALLLERQVALYTSIIDVGVALGAFSPRMEVPAIAANLVALEDAYDLYLLDPDNWQRETYLSNTLQFAEIALGCRLSGEPPTASTAAPTAAPAAATDPEETE</sequence>
<evidence type="ECO:0000259" key="6">
    <source>
        <dbReference type="PROSITE" id="PS50977"/>
    </source>
</evidence>
<feature type="region of interest" description="Disordered" evidence="5">
    <location>
        <begin position="199"/>
        <end position="222"/>
    </location>
</feature>
<evidence type="ECO:0000313" key="7">
    <source>
        <dbReference type="EMBL" id="GAA2189255.1"/>
    </source>
</evidence>
<dbReference type="Proteomes" id="UP001501084">
    <property type="component" value="Unassembled WGS sequence"/>
</dbReference>
<keyword evidence="2 4" id="KW-0238">DNA-binding</keyword>
<dbReference type="Pfam" id="PF00440">
    <property type="entry name" value="TetR_N"/>
    <property type="match status" value="1"/>
</dbReference>
<feature type="domain" description="HTH tetR-type" evidence="6">
    <location>
        <begin position="7"/>
        <end position="67"/>
    </location>
</feature>
<accession>A0ABP5N156</accession>
<evidence type="ECO:0000256" key="3">
    <source>
        <dbReference type="ARBA" id="ARBA00023163"/>
    </source>
</evidence>
<feature type="compositionally biased region" description="Low complexity" evidence="5">
    <location>
        <begin position="199"/>
        <end position="216"/>
    </location>
</feature>
<dbReference type="SUPFAM" id="SSF46689">
    <property type="entry name" value="Homeodomain-like"/>
    <property type="match status" value="1"/>
</dbReference>
<dbReference type="SUPFAM" id="SSF48498">
    <property type="entry name" value="Tetracyclin repressor-like, C-terminal domain"/>
    <property type="match status" value="1"/>
</dbReference>
<dbReference type="PANTHER" id="PTHR47506">
    <property type="entry name" value="TRANSCRIPTIONAL REGULATORY PROTEIN"/>
    <property type="match status" value="1"/>
</dbReference>
<dbReference type="PROSITE" id="PS50977">
    <property type="entry name" value="HTH_TETR_2"/>
    <property type="match status" value="1"/>
</dbReference>
<dbReference type="InterPro" id="IPR009057">
    <property type="entry name" value="Homeodomain-like_sf"/>
</dbReference>
<keyword evidence="8" id="KW-1185">Reference proteome</keyword>
<dbReference type="EMBL" id="BAAAOP010000010">
    <property type="protein sequence ID" value="GAA2189255.1"/>
    <property type="molecule type" value="Genomic_DNA"/>
</dbReference>
<evidence type="ECO:0000313" key="8">
    <source>
        <dbReference type="Proteomes" id="UP001501084"/>
    </source>
</evidence>
<dbReference type="Gene3D" id="1.10.357.10">
    <property type="entry name" value="Tetracycline Repressor, domain 2"/>
    <property type="match status" value="1"/>
</dbReference>
<organism evidence="7 8">
    <name type="scientific">Leucobacter alluvii</name>
    <dbReference type="NCBI Taxonomy" id="340321"/>
    <lineage>
        <taxon>Bacteria</taxon>
        <taxon>Bacillati</taxon>
        <taxon>Actinomycetota</taxon>
        <taxon>Actinomycetes</taxon>
        <taxon>Micrococcales</taxon>
        <taxon>Microbacteriaceae</taxon>
        <taxon>Leucobacter</taxon>
    </lineage>
</organism>